<evidence type="ECO:0000313" key="4">
    <source>
        <dbReference type="EMBL" id="UUL83749.1"/>
    </source>
</evidence>
<keyword evidence="5" id="KW-1185">Reference proteome</keyword>
<dbReference type="Gene3D" id="1.25.40.10">
    <property type="entry name" value="Tetratricopeptide repeat domain"/>
    <property type="match status" value="1"/>
</dbReference>
<dbReference type="Pfam" id="PF05036">
    <property type="entry name" value="SPOR"/>
    <property type="match status" value="1"/>
</dbReference>
<dbReference type="InterPro" id="IPR011990">
    <property type="entry name" value="TPR-like_helical_dom_sf"/>
</dbReference>
<sequence>MKTATKIGLGAVATVMAVSAIGGTSMHFSAAFAGGAASSAASKQAEKNARAAQKALGSRAFVRAIGHAEQAVAMVPQDAGYRALLGQSYLSGGRFLSAAQALEEALSLDPTNGRAALNLALAQTAMGQWEGARATLASHAAYIGAADRGLALALAGDPAGAVQLLGEAARLPDADAKVRQNLALSLALSGRWMEAKTIAEIDLPAGQVQQRIMQWAAFARPTTASDQVAALMGIVPVADQGRPVGLALNAAAEHLATVPQPPVVTEPADASVIEPSAVAFIDVPAPATPPGDERMTSAARIVFAERREIVQALPTAYASRVRMAAVRPQPRAAARAQAPARLTAAAPVRGDFFVQLGAYEDAQVARAAWSRMARRVDTLGAMTPQGANINVHARNFYRLSVGGFARADADRVCRSVRAEGGNCFVRAQEGDRMAAWAGTSQIAMR</sequence>
<evidence type="ECO:0000259" key="3">
    <source>
        <dbReference type="Pfam" id="PF05036"/>
    </source>
</evidence>
<keyword evidence="2" id="KW-0732">Signal</keyword>
<dbReference type="Pfam" id="PF14559">
    <property type="entry name" value="TPR_19"/>
    <property type="match status" value="1"/>
</dbReference>
<evidence type="ECO:0000256" key="1">
    <source>
        <dbReference type="PROSITE-ProRule" id="PRU00339"/>
    </source>
</evidence>
<dbReference type="EMBL" id="CP101740">
    <property type="protein sequence ID" value="UUL83749.1"/>
    <property type="molecule type" value="Genomic_DNA"/>
</dbReference>
<feature type="domain" description="SPOR" evidence="3">
    <location>
        <begin position="350"/>
        <end position="426"/>
    </location>
</feature>
<proteinExistence type="predicted"/>
<dbReference type="Proteomes" id="UP001058533">
    <property type="component" value="Chromosome"/>
</dbReference>
<organism evidence="4 5">
    <name type="scientific">Sphingomonas qomolangmaensis</name>
    <dbReference type="NCBI Taxonomy" id="2918765"/>
    <lineage>
        <taxon>Bacteria</taxon>
        <taxon>Pseudomonadati</taxon>
        <taxon>Pseudomonadota</taxon>
        <taxon>Alphaproteobacteria</taxon>
        <taxon>Sphingomonadales</taxon>
        <taxon>Sphingomonadaceae</taxon>
        <taxon>Sphingomonas</taxon>
    </lineage>
</organism>
<dbReference type="Gene3D" id="3.30.70.1070">
    <property type="entry name" value="Sporulation related repeat"/>
    <property type="match status" value="1"/>
</dbReference>
<reference evidence="4" key="1">
    <citation type="submission" date="2022-07" db="EMBL/GenBank/DDBJ databases">
        <title>Sphingomonas sp. nov., a novel bacterium isolated from the north slope of the Mount Everest.</title>
        <authorList>
            <person name="Cui X."/>
            <person name="Liu Y."/>
        </authorList>
    </citation>
    <scope>NUCLEOTIDE SEQUENCE</scope>
    <source>
        <strain evidence="4">S5-59</strain>
    </source>
</reference>
<dbReference type="InterPro" id="IPR019734">
    <property type="entry name" value="TPR_rpt"/>
</dbReference>
<name>A0ABY5LD90_9SPHN</name>
<evidence type="ECO:0000313" key="5">
    <source>
        <dbReference type="Proteomes" id="UP001058533"/>
    </source>
</evidence>
<gene>
    <name evidence="4" type="ORF">NMP03_06005</name>
</gene>
<feature type="repeat" description="TPR" evidence="1">
    <location>
        <begin position="79"/>
        <end position="112"/>
    </location>
</feature>
<dbReference type="InterPro" id="IPR036680">
    <property type="entry name" value="SPOR-like_sf"/>
</dbReference>
<dbReference type="RefSeq" id="WP_256507585.1">
    <property type="nucleotide sequence ID" value="NZ_CP101740.1"/>
</dbReference>
<dbReference type="InterPro" id="IPR007730">
    <property type="entry name" value="SPOR-like_dom"/>
</dbReference>
<protein>
    <submittedName>
        <fullName evidence="4">Tetratricopeptide repeat protein</fullName>
    </submittedName>
</protein>
<dbReference type="PROSITE" id="PS50005">
    <property type="entry name" value="TPR"/>
    <property type="match status" value="1"/>
</dbReference>
<evidence type="ECO:0000256" key="2">
    <source>
        <dbReference type="SAM" id="SignalP"/>
    </source>
</evidence>
<feature type="signal peptide" evidence="2">
    <location>
        <begin position="1"/>
        <end position="20"/>
    </location>
</feature>
<keyword evidence="1" id="KW-0802">TPR repeat</keyword>
<dbReference type="SUPFAM" id="SSF48452">
    <property type="entry name" value="TPR-like"/>
    <property type="match status" value="1"/>
</dbReference>
<feature type="chain" id="PRO_5046014927" evidence="2">
    <location>
        <begin position="21"/>
        <end position="445"/>
    </location>
</feature>
<accession>A0ABY5LD90</accession>